<keyword evidence="3" id="KW-0227">DNA damage</keyword>
<feature type="compositionally biased region" description="Acidic residues" evidence="6">
    <location>
        <begin position="326"/>
        <end position="338"/>
    </location>
</feature>
<dbReference type="Proteomes" id="UP000041254">
    <property type="component" value="Unassembled WGS sequence"/>
</dbReference>
<dbReference type="PANTHER" id="PTHR10870:SF0">
    <property type="entry name" value="CELL CYCLE CHECKPOINT PROTEIN RAD1"/>
    <property type="match status" value="1"/>
</dbReference>
<feature type="compositionally biased region" description="Basic and acidic residues" evidence="6">
    <location>
        <begin position="339"/>
        <end position="348"/>
    </location>
</feature>
<reference evidence="7 8" key="1">
    <citation type="submission" date="2014-11" db="EMBL/GenBank/DDBJ databases">
        <authorList>
            <person name="Zhu J."/>
            <person name="Qi W."/>
            <person name="Song R."/>
        </authorList>
    </citation>
    <scope>NUCLEOTIDE SEQUENCE [LARGE SCALE GENOMIC DNA]</scope>
</reference>
<keyword evidence="5" id="KW-0539">Nucleus</keyword>
<dbReference type="Gene3D" id="3.70.10.10">
    <property type="match status" value="1"/>
</dbReference>
<protein>
    <submittedName>
        <fullName evidence="7">Uncharacterized protein</fullName>
    </submittedName>
</protein>
<evidence type="ECO:0000256" key="4">
    <source>
        <dbReference type="ARBA" id="ARBA00023204"/>
    </source>
</evidence>
<dbReference type="VEuPathDB" id="CryptoDB:Vbra_13000"/>
<proteinExistence type="inferred from homology"/>
<evidence type="ECO:0000256" key="2">
    <source>
        <dbReference type="ARBA" id="ARBA00010991"/>
    </source>
</evidence>
<name>A0A0G4ESL9_VITBC</name>
<gene>
    <name evidence="7" type="ORF">Vbra_13000</name>
</gene>
<dbReference type="InterPro" id="IPR003021">
    <property type="entry name" value="Rad1_Rec1_Rad17"/>
</dbReference>
<feature type="region of interest" description="Disordered" evidence="6">
    <location>
        <begin position="72"/>
        <end position="108"/>
    </location>
</feature>
<evidence type="ECO:0000313" key="7">
    <source>
        <dbReference type="EMBL" id="CEM00865.1"/>
    </source>
</evidence>
<comment type="similarity">
    <text evidence="2">Belongs to the rad1 family.</text>
</comment>
<evidence type="ECO:0000256" key="5">
    <source>
        <dbReference type="ARBA" id="ARBA00023242"/>
    </source>
</evidence>
<keyword evidence="4" id="KW-0234">DNA repair</keyword>
<keyword evidence="8" id="KW-1185">Reference proteome</keyword>
<feature type="region of interest" description="Disordered" evidence="6">
    <location>
        <begin position="324"/>
        <end position="349"/>
    </location>
</feature>
<evidence type="ECO:0000256" key="3">
    <source>
        <dbReference type="ARBA" id="ARBA00022763"/>
    </source>
</evidence>
<dbReference type="GO" id="GO:0030896">
    <property type="term" value="C:checkpoint clamp complex"/>
    <property type="evidence" value="ECO:0007669"/>
    <property type="project" value="TreeGrafter"/>
</dbReference>
<organism evidence="7 8">
    <name type="scientific">Vitrella brassicaformis (strain CCMP3155)</name>
    <dbReference type="NCBI Taxonomy" id="1169540"/>
    <lineage>
        <taxon>Eukaryota</taxon>
        <taxon>Sar</taxon>
        <taxon>Alveolata</taxon>
        <taxon>Colpodellida</taxon>
        <taxon>Vitrellaceae</taxon>
        <taxon>Vitrella</taxon>
    </lineage>
</organism>
<dbReference type="GO" id="GO:0006281">
    <property type="term" value="P:DNA repair"/>
    <property type="evidence" value="ECO:0007669"/>
    <property type="project" value="UniProtKB-KW"/>
</dbReference>
<dbReference type="PANTHER" id="PTHR10870">
    <property type="entry name" value="CELL CYCLE CHECKPOINT PROTEIN RAD1"/>
    <property type="match status" value="1"/>
</dbReference>
<dbReference type="EMBL" id="CDMY01000301">
    <property type="protein sequence ID" value="CEM00865.1"/>
    <property type="molecule type" value="Genomic_DNA"/>
</dbReference>
<evidence type="ECO:0000256" key="1">
    <source>
        <dbReference type="ARBA" id="ARBA00004123"/>
    </source>
</evidence>
<evidence type="ECO:0000256" key="6">
    <source>
        <dbReference type="SAM" id="MobiDB-lite"/>
    </source>
</evidence>
<accession>A0A0G4ESL9</accession>
<comment type="subcellular location">
    <subcellularLocation>
        <location evidence="1">Nucleus</location>
    </subcellularLocation>
</comment>
<dbReference type="AlphaFoldDB" id="A0A0G4ESL9"/>
<dbReference type="InParanoid" id="A0A0G4ESL9"/>
<dbReference type="GO" id="GO:0000077">
    <property type="term" value="P:DNA damage checkpoint signaling"/>
    <property type="evidence" value="ECO:0007669"/>
    <property type="project" value="InterPro"/>
</dbReference>
<sequence length="359" mass="39909">MECVVDDVEHLQKVLRALQWRGFKKDKKVHLTIVPSQGLRFTLTTDAKDAKCTLSLKADEFFRSWDIHEALRGHEQQQNGNNNGEGDDGDEAMGVGGGADATDDGDEGGERRLELVITLSALITSVELFNEGKAVTLRYNPEAGDEDRDPFIVSVVDGDDTCDSKLNTYYLFGTEEAEIPFEPQGADLFSMLPSLLYQALDVFSSNTDNKNANVVVRVWPAGTADYVLSMGVEGDSTSSCVDYPNDKKIFSRFNVRQHRRVVYSLRSLQILGKGLKIGRDATVYIDVHGIMHVKLIVPHHGRVDGRISLLEYTINSVIDMDHQEQPEGEGEGYADGEGQDAHMHDDGQGHQWTEMDGWM</sequence>
<dbReference type="Pfam" id="PF02144">
    <property type="entry name" value="Rad1"/>
    <property type="match status" value="1"/>
</dbReference>
<evidence type="ECO:0000313" key="8">
    <source>
        <dbReference type="Proteomes" id="UP000041254"/>
    </source>
</evidence>